<dbReference type="EMBL" id="RBNI01006432">
    <property type="protein sequence ID" value="RUP46030.1"/>
    <property type="molecule type" value="Genomic_DNA"/>
</dbReference>
<name>A0A433D5C0_9FUNG</name>
<dbReference type="Proteomes" id="UP000268093">
    <property type="component" value="Unassembled WGS sequence"/>
</dbReference>
<proteinExistence type="predicted"/>
<comment type="caution">
    <text evidence="1">The sequence shown here is derived from an EMBL/GenBank/DDBJ whole genome shotgun (WGS) entry which is preliminary data.</text>
</comment>
<reference evidence="1 2" key="1">
    <citation type="journal article" date="2018" name="New Phytol.">
        <title>Phylogenomics of Endogonaceae and evolution of mycorrhizas within Mucoromycota.</title>
        <authorList>
            <person name="Chang Y."/>
            <person name="Desiro A."/>
            <person name="Na H."/>
            <person name="Sandor L."/>
            <person name="Lipzen A."/>
            <person name="Clum A."/>
            <person name="Barry K."/>
            <person name="Grigoriev I.V."/>
            <person name="Martin F.M."/>
            <person name="Stajich J.E."/>
            <person name="Smith M.E."/>
            <person name="Bonito G."/>
            <person name="Spatafora J.W."/>
        </authorList>
    </citation>
    <scope>NUCLEOTIDE SEQUENCE [LARGE SCALE GENOMIC DNA]</scope>
    <source>
        <strain evidence="1 2">GMNB39</strain>
    </source>
</reference>
<keyword evidence="2" id="KW-1185">Reference proteome</keyword>
<organism evidence="1 2">
    <name type="scientific">Jimgerdemannia flammicorona</name>
    <dbReference type="NCBI Taxonomy" id="994334"/>
    <lineage>
        <taxon>Eukaryota</taxon>
        <taxon>Fungi</taxon>
        <taxon>Fungi incertae sedis</taxon>
        <taxon>Mucoromycota</taxon>
        <taxon>Mucoromycotina</taxon>
        <taxon>Endogonomycetes</taxon>
        <taxon>Endogonales</taxon>
        <taxon>Endogonaceae</taxon>
        <taxon>Jimgerdemannia</taxon>
    </lineage>
</organism>
<accession>A0A433D5C0</accession>
<evidence type="ECO:0000313" key="2">
    <source>
        <dbReference type="Proteomes" id="UP000268093"/>
    </source>
</evidence>
<sequence>MGCTYVKFELLAGVDEPLEVTGGDGFVDQVHGDLGWDVVKKAKARVTCLNRRGLRHPSGTCTSHTLHFFIAGNEGQDKEPFSLTPFPLHYMLLQGKPFVQLIFAWHQWSSPSQILLDSPPTAGTPSPCGAGMRAMRTCVVSAASRLTAVVLIARSLATTFGVNAHIASTCTAFSNGSILRTARASARWTVDNGL</sequence>
<evidence type="ECO:0000313" key="1">
    <source>
        <dbReference type="EMBL" id="RUP46030.1"/>
    </source>
</evidence>
<dbReference type="AlphaFoldDB" id="A0A433D5C0"/>
<gene>
    <name evidence="1" type="ORF">BC936DRAFT_147440</name>
</gene>
<protein>
    <submittedName>
        <fullName evidence="1">Uncharacterized protein</fullName>
    </submittedName>
</protein>